<dbReference type="InterPro" id="IPR036583">
    <property type="entry name" value="23S_rRNA_IVS_sf"/>
</dbReference>
<dbReference type="AlphaFoldDB" id="A0A3E0IBV9"/>
<dbReference type="Pfam" id="PF05635">
    <property type="entry name" value="23S_rRNA_IVP"/>
    <property type="match status" value="1"/>
</dbReference>
<dbReference type="Proteomes" id="UP000256884">
    <property type="component" value="Unassembled WGS sequence"/>
</dbReference>
<evidence type="ECO:0000313" key="2">
    <source>
        <dbReference type="Proteomes" id="UP000256884"/>
    </source>
</evidence>
<sequence>MYQFENVTMKNPVVDKSVEVALLVIEYCEQLENERKYVIGRQLLKSGTSIGANIHEAQNAESKADFIHKIKIATKELDETKYWLTLCEKSKNYPTNKVLTEKIKELGLILYKILSTSIKSNK</sequence>
<evidence type="ECO:0000313" key="1">
    <source>
        <dbReference type="EMBL" id="REH56224.1"/>
    </source>
</evidence>
<proteinExistence type="predicted"/>
<dbReference type="PIRSF" id="PIRSF035652">
    <property type="entry name" value="CHP02436"/>
    <property type="match status" value="1"/>
</dbReference>
<dbReference type="InterPro" id="IPR012657">
    <property type="entry name" value="23S_rRNA-intervening_sequence"/>
</dbReference>
<accession>A0A3E0IBV9</accession>
<dbReference type="OrthoDB" id="285993at2"/>
<name>A0A3E0IBV9_9FLAO</name>
<gene>
    <name evidence="1" type="ORF">C7448_101259</name>
</gene>
<dbReference type="Gene3D" id="1.20.1440.60">
    <property type="entry name" value="23S rRNA-intervening sequence"/>
    <property type="match status" value="1"/>
</dbReference>
<organism evidence="1 2">
    <name type="scientific">Tenacibaculum gallaicum</name>
    <dbReference type="NCBI Taxonomy" id="561505"/>
    <lineage>
        <taxon>Bacteria</taxon>
        <taxon>Pseudomonadati</taxon>
        <taxon>Bacteroidota</taxon>
        <taxon>Flavobacteriia</taxon>
        <taxon>Flavobacteriales</taxon>
        <taxon>Flavobacteriaceae</taxon>
        <taxon>Tenacibaculum</taxon>
    </lineage>
</organism>
<protein>
    <submittedName>
        <fullName evidence="1">Four helix bundle protein</fullName>
    </submittedName>
</protein>
<dbReference type="PANTHER" id="PTHR38471:SF2">
    <property type="entry name" value="FOUR HELIX BUNDLE PROTEIN"/>
    <property type="match status" value="1"/>
</dbReference>
<keyword evidence="2" id="KW-1185">Reference proteome</keyword>
<dbReference type="EMBL" id="QUNS01000001">
    <property type="protein sequence ID" value="REH56224.1"/>
    <property type="molecule type" value="Genomic_DNA"/>
</dbReference>
<reference evidence="1 2" key="1">
    <citation type="submission" date="2018-08" db="EMBL/GenBank/DDBJ databases">
        <title>Genomic Encyclopedia of Type Strains, Phase IV (KMG-IV): sequencing the most valuable type-strain genomes for metagenomic binning, comparative biology and taxonomic classification.</title>
        <authorList>
            <person name="Goeker M."/>
        </authorList>
    </citation>
    <scope>NUCLEOTIDE SEQUENCE [LARGE SCALE GENOMIC DNA]</scope>
    <source>
        <strain evidence="1 2">DSM 18841</strain>
    </source>
</reference>
<dbReference type="NCBIfam" id="TIGR02436">
    <property type="entry name" value="four helix bundle protein"/>
    <property type="match status" value="1"/>
</dbReference>
<dbReference type="PANTHER" id="PTHR38471">
    <property type="entry name" value="FOUR HELIX BUNDLE PROTEIN"/>
    <property type="match status" value="1"/>
</dbReference>
<comment type="caution">
    <text evidence="1">The sequence shown here is derived from an EMBL/GenBank/DDBJ whole genome shotgun (WGS) entry which is preliminary data.</text>
</comment>
<dbReference type="SUPFAM" id="SSF158446">
    <property type="entry name" value="IVS-encoded protein-like"/>
    <property type="match status" value="1"/>
</dbReference>